<evidence type="ECO:0000256" key="1">
    <source>
        <dbReference type="SAM" id="MobiDB-lite"/>
    </source>
</evidence>
<organism evidence="2 3">
    <name type="scientific">Colwellia echini</name>
    <dbReference type="NCBI Taxonomy" id="1982103"/>
    <lineage>
        <taxon>Bacteria</taxon>
        <taxon>Pseudomonadati</taxon>
        <taxon>Pseudomonadota</taxon>
        <taxon>Gammaproteobacteria</taxon>
        <taxon>Alteromonadales</taxon>
        <taxon>Colwelliaceae</taxon>
        <taxon>Colwellia</taxon>
    </lineage>
</organism>
<dbReference type="Proteomes" id="UP000815846">
    <property type="component" value="Unassembled WGS sequence"/>
</dbReference>
<feature type="region of interest" description="Disordered" evidence="1">
    <location>
        <begin position="37"/>
        <end position="80"/>
    </location>
</feature>
<keyword evidence="3" id="KW-1185">Reference proteome</keyword>
<feature type="compositionally biased region" description="Basic residues" evidence="1">
    <location>
        <begin position="46"/>
        <end position="56"/>
    </location>
</feature>
<feature type="compositionally biased region" description="Basic and acidic residues" evidence="1">
    <location>
        <begin position="57"/>
        <end position="73"/>
    </location>
</feature>
<evidence type="ECO:0000313" key="2">
    <source>
        <dbReference type="EMBL" id="TYK65284.1"/>
    </source>
</evidence>
<accession>A0ABY3MVR9</accession>
<sequence>MTMNTNYELPDFDNEYFDNQGASDDIENNIAEFELSVHSTEEKSSKHNNKRNFLAKKKLEQLQKDSRRSKFDDDNYDDWD</sequence>
<comment type="caution">
    <text evidence="2">The sequence shown here is derived from an EMBL/GenBank/DDBJ whole genome shotgun (WGS) entry which is preliminary data.</text>
</comment>
<evidence type="ECO:0000313" key="3">
    <source>
        <dbReference type="Proteomes" id="UP000815846"/>
    </source>
</evidence>
<reference evidence="2 3" key="1">
    <citation type="submission" date="2019-08" db="EMBL/GenBank/DDBJ databases">
        <title>Microbe sample from Colwellia echini.</title>
        <authorList>
            <person name="Christiansen L."/>
            <person name="Pathiraja D."/>
            <person name="Schultz-Johansen M."/>
            <person name="Choi I.-G."/>
            <person name="Stougaard P."/>
        </authorList>
    </citation>
    <scope>NUCLEOTIDE SEQUENCE [LARGE SCALE GENOMIC DNA]</scope>
    <source>
        <strain evidence="2 3">A3</strain>
    </source>
</reference>
<protein>
    <submittedName>
        <fullName evidence="2">Uncharacterized protein</fullName>
    </submittedName>
</protein>
<proteinExistence type="predicted"/>
<dbReference type="RefSeq" id="WP_101345619.1">
    <property type="nucleotide sequence ID" value="NZ_PJAI02000012.1"/>
</dbReference>
<feature type="region of interest" description="Disordered" evidence="1">
    <location>
        <begin position="1"/>
        <end position="21"/>
    </location>
</feature>
<gene>
    <name evidence="2" type="ORF">CWS31_011530</name>
</gene>
<dbReference type="EMBL" id="PJAI02000012">
    <property type="protein sequence ID" value="TYK65284.1"/>
    <property type="molecule type" value="Genomic_DNA"/>
</dbReference>
<name>A0ABY3MVR9_9GAMM</name>